<name>A0A942E1E0_9HYPH</name>
<dbReference type="RefSeq" id="WP_188254731.1">
    <property type="nucleotide sequence ID" value="NZ_JABVCF010000005.1"/>
</dbReference>
<gene>
    <name evidence="1" type="ORF">KEU06_11150</name>
</gene>
<dbReference type="Proteomes" id="UP000680348">
    <property type="component" value="Unassembled WGS sequence"/>
</dbReference>
<keyword evidence="2" id="KW-1185">Reference proteome</keyword>
<dbReference type="PANTHER" id="PTHR47473:SF1">
    <property type="entry name" value="METHYLTRANSFERASE DOMAIN-CONTAINING PROTEIN"/>
    <property type="match status" value="1"/>
</dbReference>
<dbReference type="InterPro" id="IPR021829">
    <property type="entry name" value="DUF3419"/>
</dbReference>
<dbReference type="Pfam" id="PF11899">
    <property type="entry name" value="DUF3419"/>
    <property type="match status" value="1"/>
</dbReference>
<comment type="caution">
    <text evidence="1">The sequence shown here is derived from an EMBL/GenBank/DDBJ whole genome shotgun (WGS) entry which is preliminary data.</text>
</comment>
<dbReference type="SUPFAM" id="SSF53335">
    <property type="entry name" value="S-adenosyl-L-methionine-dependent methyltransferases"/>
    <property type="match status" value="1"/>
</dbReference>
<organism evidence="1 2">
    <name type="scientific">Pseudaminobacter soli</name>
    <name type="common">ex Zhang et al. 2022</name>
    <dbReference type="NCBI Taxonomy" id="2831468"/>
    <lineage>
        <taxon>Bacteria</taxon>
        <taxon>Pseudomonadati</taxon>
        <taxon>Pseudomonadota</taxon>
        <taxon>Alphaproteobacteria</taxon>
        <taxon>Hyphomicrobiales</taxon>
        <taxon>Phyllobacteriaceae</taxon>
        <taxon>Pseudaminobacter</taxon>
    </lineage>
</organism>
<dbReference type="EMBL" id="JAGWCR010000005">
    <property type="protein sequence ID" value="MBS3649165.1"/>
    <property type="molecule type" value="Genomic_DNA"/>
</dbReference>
<sequence length="414" mass="46988">MSQTSLAPRTRGNRRLKEAVYQHRALTKEGLSERLFTLLFSGLVYPQIWEDPEVDIEAMQLAENHRVVTIASGGCNVLAYLTRSPKRIDAVDLNPAHIALNRLKLAALIHLPTQRDFHRFFGEPGNRYNGAAYDRFIAPHLDAQSRLYWEGRTLRGRRIDQFRRNFYRTGLLGQFIAAGHWAARLHGVDPRQLIEAQNVREQRLFFEEQLAPIFDKPLLRFATAQKASLFGLGIPPAQYEALLASGDGTMAGVLKRRLRKLACDFPLNDNYFAWQAFARRYPAPGQGRLPAYLEPENFEVLKANAGRVVIHHANVAELLARKPAGSVDRFVLLDAQDWMTDAQLNALWAEITRTAAPQARVIFRTAAEPSLLPGRLSDGLLGRWDYRAEESRQLSARDRSAIYGGFHLYVLHDR</sequence>
<dbReference type="PANTHER" id="PTHR47473">
    <property type="entry name" value="BTA1P"/>
    <property type="match status" value="1"/>
</dbReference>
<accession>A0A942E1E0</accession>
<reference evidence="1" key="1">
    <citation type="submission" date="2021-04" db="EMBL/GenBank/DDBJ databases">
        <title>Pseudaminobacter soli sp. nov., isolated from paddy soil contaminated by heavy metals.</title>
        <authorList>
            <person name="Zhang K."/>
        </authorList>
    </citation>
    <scope>NUCLEOTIDE SEQUENCE</scope>
    <source>
        <strain evidence="1">19-2017</strain>
    </source>
</reference>
<proteinExistence type="predicted"/>
<protein>
    <submittedName>
        <fullName evidence="1">DUF3419 family protein</fullName>
    </submittedName>
</protein>
<evidence type="ECO:0000313" key="1">
    <source>
        <dbReference type="EMBL" id="MBS3649165.1"/>
    </source>
</evidence>
<dbReference type="AlphaFoldDB" id="A0A942E1E0"/>
<evidence type="ECO:0000313" key="2">
    <source>
        <dbReference type="Proteomes" id="UP000680348"/>
    </source>
</evidence>
<dbReference type="InterPro" id="IPR029063">
    <property type="entry name" value="SAM-dependent_MTases_sf"/>
</dbReference>